<proteinExistence type="predicted"/>
<dbReference type="InterPro" id="IPR052895">
    <property type="entry name" value="HetReg/Transcr_Mod"/>
</dbReference>
<dbReference type="Proteomes" id="UP000799444">
    <property type="component" value="Unassembled WGS sequence"/>
</dbReference>
<dbReference type="PANTHER" id="PTHR24148">
    <property type="entry name" value="ANKYRIN REPEAT DOMAIN-CONTAINING PROTEIN 39 HOMOLOG-RELATED"/>
    <property type="match status" value="1"/>
</dbReference>
<dbReference type="InterPro" id="IPR010730">
    <property type="entry name" value="HET"/>
</dbReference>
<protein>
    <recommendedName>
        <fullName evidence="1">Heterokaryon incompatibility domain-containing protein</fullName>
    </recommendedName>
</protein>
<reference evidence="2" key="1">
    <citation type="journal article" date="2020" name="Stud. Mycol.">
        <title>101 Dothideomycetes genomes: a test case for predicting lifestyles and emergence of pathogens.</title>
        <authorList>
            <person name="Haridas S."/>
            <person name="Albert R."/>
            <person name="Binder M."/>
            <person name="Bloem J."/>
            <person name="Labutti K."/>
            <person name="Salamov A."/>
            <person name="Andreopoulos B."/>
            <person name="Baker S."/>
            <person name="Barry K."/>
            <person name="Bills G."/>
            <person name="Bluhm B."/>
            <person name="Cannon C."/>
            <person name="Castanera R."/>
            <person name="Culley D."/>
            <person name="Daum C."/>
            <person name="Ezra D."/>
            <person name="Gonzalez J."/>
            <person name="Henrissat B."/>
            <person name="Kuo A."/>
            <person name="Liang C."/>
            <person name="Lipzen A."/>
            <person name="Lutzoni F."/>
            <person name="Magnuson J."/>
            <person name="Mondo S."/>
            <person name="Nolan M."/>
            <person name="Ohm R."/>
            <person name="Pangilinan J."/>
            <person name="Park H.-J."/>
            <person name="Ramirez L."/>
            <person name="Alfaro M."/>
            <person name="Sun H."/>
            <person name="Tritt A."/>
            <person name="Yoshinaga Y."/>
            <person name="Zwiers L.-H."/>
            <person name="Turgeon B."/>
            <person name="Goodwin S."/>
            <person name="Spatafora J."/>
            <person name="Crous P."/>
            <person name="Grigoriev I."/>
        </authorList>
    </citation>
    <scope>NUCLEOTIDE SEQUENCE</scope>
    <source>
        <strain evidence="2">CBS 125425</strain>
    </source>
</reference>
<keyword evidence="3" id="KW-1185">Reference proteome</keyword>
<sequence length="573" mass="64715">MEAIVAEENLLNHWPRRLLHIPTLTSHEWKPGPTYGNHLAPKYNALTYTWGRWRLRDGKVPEKPHISALPIRGTDWPIPRIDPAHFTASQFANVVRSTSTLEPVTALPSPHSSSSQVDFLWLNVACIDQRPSELRAAAEIGRQAAIFKGANRVFVWLTSHTKDSGQRGIDAMERFAEAEETATLEELGGLVDDLVGFLGDAWFSSLWTLQEAFLRQDAFLLSRDGELFSVALSEKSWVSPDLLDVFSWGQLLCLSCAEKGARIPEPNLYMRALRAVESRGLNALATINAMAVYGAAMQRTSILPEDRVYGIQQIFDMRLGKSALNHDLGRQFSLEELEDQLGVELMKMYPALSQFHIFTEPVPREKRWRINSCSIVPSWVSDHGHSIWESSPGGDAPCLFWVQPSMYGEGCVKFRGSITPLARLLEAREKVFREELFGDLPVLHNMFRVVTDVAEELHDSPYQSGTGYHTLVKGPQQRRLQQWLVEKFPRRRLQVLLLGESSGDVYTYFLGLLLLRYGSDTWMRLGVCQWDVSYLQISDVVSTQYEYFSGGGSGWSRVQGEFGYINSSLVKTS</sequence>
<comment type="caution">
    <text evidence="2">The sequence shown here is derived from an EMBL/GenBank/DDBJ whole genome shotgun (WGS) entry which is preliminary data.</text>
</comment>
<dbReference type="OrthoDB" id="2157530at2759"/>
<dbReference type="AlphaFoldDB" id="A0A9P4UXX1"/>
<dbReference type="Pfam" id="PF06985">
    <property type="entry name" value="HET"/>
    <property type="match status" value="1"/>
</dbReference>
<organism evidence="2 3">
    <name type="scientific">Polyplosphaeria fusca</name>
    <dbReference type="NCBI Taxonomy" id="682080"/>
    <lineage>
        <taxon>Eukaryota</taxon>
        <taxon>Fungi</taxon>
        <taxon>Dikarya</taxon>
        <taxon>Ascomycota</taxon>
        <taxon>Pezizomycotina</taxon>
        <taxon>Dothideomycetes</taxon>
        <taxon>Pleosporomycetidae</taxon>
        <taxon>Pleosporales</taxon>
        <taxon>Tetraplosphaeriaceae</taxon>
        <taxon>Polyplosphaeria</taxon>
    </lineage>
</organism>
<evidence type="ECO:0000259" key="1">
    <source>
        <dbReference type="Pfam" id="PF06985"/>
    </source>
</evidence>
<gene>
    <name evidence="2" type="ORF">EJ04DRAFT_580709</name>
</gene>
<dbReference type="EMBL" id="ML996248">
    <property type="protein sequence ID" value="KAF2729343.1"/>
    <property type="molecule type" value="Genomic_DNA"/>
</dbReference>
<feature type="domain" description="Heterokaryon incompatibility" evidence="1">
    <location>
        <begin position="43"/>
        <end position="211"/>
    </location>
</feature>
<dbReference type="PANTHER" id="PTHR24148:SF64">
    <property type="entry name" value="HETEROKARYON INCOMPATIBILITY DOMAIN-CONTAINING PROTEIN"/>
    <property type="match status" value="1"/>
</dbReference>
<evidence type="ECO:0000313" key="3">
    <source>
        <dbReference type="Proteomes" id="UP000799444"/>
    </source>
</evidence>
<accession>A0A9P4UXX1</accession>
<name>A0A9P4UXX1_9PLEO</name>
<evidence type="ECO:0000313" key="2">
    <source>
        <dbReference type="EMBL" id="KAF2729343.1"/>
    </source>
</evidence>